<dbReference type="Gene3D" id="1.10.490.10">
    <property type="entry name" value="Globins"/>
    <property type="match status" value="1"/>
</dbReference>
<dbReference type="Proteomes" id="UP000640583">
    <property type="component" value="Unassembled WGS sequence"/>
</dbReference>
<dbReference type="InterPro" id="IPR012292">
    <property type="entry name" value="Globin/Proto"/>
</dbReference>
<organism evidence="1 2">
    <name type="scientific">Halocynthiibacter styelae</name>
    <dbReference type="NCBI Taxonomy" id="2761955"/>
    <lineage>
        <taxon>Bacteria</taxon>
        <taxon>Pseudomonadati</taxon>
        <taxon>Pseudomonadota</taxon>
        <taxon>Alphaproteobacteria</taxon>
        <taxon>Rhodobacterales</taxon>
        <taxon>Paracoccaceae</taxon>
        <taxon>Halocynthiibacter</taxon>
    </lineage>
</organism>
<name>A0A8J7IVW8_9RHOB</name>
<comment type="caution">
    <text evidence="1">The sequence shown here is derived from an EMBL/GenBank/DDBJ whole genome shotgun (WGS) entry which is preliminary data.</text>
</comment>
<dbReference type="CDD" id="cd08916">
    <property type="entry name" value="TrHb3_P"/>
    <property type="match status" value="1"/>
</dbReference>
<dbReference type="RefSeq" id="WP_228847568.1">
    <property type="nucleotide sequence ID" value="NZ_JADCKQ010000002.1"/>
</dbReference>
<dbReference type="SUPFAM" id="SSF46458">
    <property type="entry name" value="Globin-like"/>
    <property type="match status" value="1"/>
</dbReference>
<evidence type="ECO:0000313" key="2">
    <source>
        <dbReference type="Proteomes" id="UP000640583"/>
    </source>
</evidence>
<protein>
    <submittedName>
        <fullName evidence="1">Group III truncated hemoglobin</fullName>
    </submittedName>
</protein>
<evidence type="ECO:0000313" key="1">
    <source>
        <dbReference type="EMBL" id="MBI1492655.1"/>
    </source>
</evidence>
<dbReference type="GO" id="GO:0019825">
    <property type="term" value="F:oxygen binding"/>
    <property type="evidence" value="ECO:0007669"/>
    <property type="project" value="InterPro"/>
</dbReference>
<proteinExistence type="predicted"/>
<reference evidence="1" key="1">
    <citation type="submission" date="2020-10" db="EMBL/GenBank/DDBJ databases">
        <title>Paenihalocynthiibacter styelae gen. nov., sp. nov., isolated from stalked sea squirt Styela clava.</title>
        <authorList>
            <person name="Kim Y.-O."/>
            <person name="Yoon J.-H."/>
        </authorList>
    </citation>
    <scope>NUCLEOTIDE SEQUENCE</scope>
    <source>
        <strain evidence="1">MYP1-1</strain>
    </source>
</reference>
<accession>A0A8J7IVW8</accession>
<gene>
    <name evidence="1" type="ORF">H1D41_03285</name>
</gene>
<dbReference type="EMBL" id="JADCKQ010000002">
    <property type="protein sequence ID" value="MBI1492655.1"/>
    <property type="molecule type" value="Genomic_DNA"/>
</dbReference>
<dbReference type="AlphaFoldDB" id="A0A8J7IVW8"/>
<sequence length="140" mass="15934">MSYPVRRFPITAEEINRVMVKFYARIRVHPVLGPVFNGIIGTDKGEWAAHEDKIGGVWRNALLREQSYSGNPMQVHLDTPQILDEHFPLWLELFEEVLASELQPETAAAWGAMAHRIARGFRIRMAEDRAPEGAPPQLSF</sequence>
<dbReference type="GO" id="GO:0020037">
    <property type="term" value="F:heme binding"/>
    <property type="evidence" value="ECO:0007669"/>
    <property type="project" value="InterPro"/>
</dbReference>
<dbReference type="InterPro" id="IPR009050">
    <property type="entry name" value="Globin-like_sf"/>
</dbReference>
<keyword evidence="2" id="KW-1185">Reference proteome</keyword>